<reference evidence="5" key="2">
    <citation type="submission" date="2020-09" db="EMBL/GenBank/DDBJ databases">
        <title>Reference genome assembly for Australian Ascochyta lentis isolate Al4.</title>
        <authorList>
            <person name="Lee R.C."/>
            <person name="Farfan-Caceres L.M."/>
            <person name="Debler J.W."/>
            <person name="Williams A.H."/>
            <person name="Henares B.M."/>
        </authorList>
    </citation>
    <scope>NUCLEOTIDE SEQUENCE</scope>
    <source>
        <strain evidence="5">Al4</strain>
    </source>
</reference>
<feature type="chain" id="PRO_5034758350" description="Dystroglycan-type cadherin-like domain-containing protein" evidence="3">
    <location>
        <begin position="25"/>
        <end position="1227"/>
    </location>
</feature>
<feature type="compositionally biased region" description="Polar residues" evidence="1">
    <location>
        <begin position="784"/>
        <end position="794"/>
    </location>
</feature>
<feature type="region of interest" description="Disordered" evidence="1">
    <location>
        <begin position="911"/>
        <end position="979"/>
    </location>
</feature>
<feature type="compositionally biased region" description="Low complexity" evidence="1">
    <location>
        <begin position="674"/>
        <end position="692"/>
    </location>
</feature>
<protein>
    <recommendedName>
        <fullName evidence="4">Dystroglycan-type cadherin-like domain-containing protein</fullName>
    </recommendedName>
</protein>
<reference evidence="5" key="1">
    <citation type="submission" date="2018-12" db="EMBL/GenBank/DDBJ databases">
        <authorList>
            <person name="Syme R.A."/>
            <person name="Farfan-Caceres L."/>
            <person name="Lichtenzveig J."/>
        </authorList>
    </citation>
    <scope>NUCLEOTIDE SEQUENCE</scope>
    <source>
        <strain evidence="5">Al4</strain>
    </source>
</reference>
<keyword evidence="6" id="KW-1185">Reference proteome</keyword>
<dbReference type="Pfam" id="PF05345">
    <property type="entry name" value="He_PIG"/>
    <property type="match status" value="2"/>
</dbReference>
<dbReference type="GO" id="GO:0005509">
    <property type="term" value="F:calcium ion binding"/>
    <property type="evidence" value="ECO:0007669"/>
    <property type="project" value="InterPro"/>
</dbReference>
<dbReference type="InterPro" id="IPR015919">
    <property type="entry name" value="Cadherin-like_sf"/>
</dbReference>
<feature type="compositionally biased region" description="Basic and acidic residues" evidence="1">
    <location>
        <begin position="947"/>
        <end position="972"/>
    </location>
</feature>
<evidence type="ECO:0000259" key="4">
    <source>
        <dbReference type="SMART" id="SM00736"/>
    </source>
</evidence>
<accession>A0A8H7IYG8</accession>
<feature type="compositionally biased region" description="Basic and acidic residues" evidence="1">
    <location>
        <begin position="732"/>
        <end position="743"/>
    </location>
</feature>
<keyword evidence="3" id="KW-0732">Signal</keyword>
<feature type="transmembrane region" description="Helical" evidence="2">
    <location>
        <begin position="449"/>
        <end position="474"/>
    </location>
</feature>
<dbReference type="Proteomes" id="UP000651452">
    <property type="component" value="Unassembled WGS sequence"/>
</dbReference>
<keyword evidence="2" id="KW-0472">Membrane</keyword>
<comment type="caution">
    <text evidence="5">The sequence shown here is derived from an EMBL/GenBank/DDBJ whole genome shotgun (WGS) entry which is preliminary data.</text>
</comment>
<dbReference type="EMBL" id="RZGK01000015">
    <property type="protein sequence ID" value="KAF9693464.1"/>
    <property type="molecule type" value="Genomic_DNA"/>
</dbReference>
<dbReference type="OrthoDB" id="41532at2759"/>
<name>A0A8H7IYG8_9PLEO</name>
<feature type="signal peptide" evidence="3">
    <location>
        <begin position="1"/>
        <end position="24"/>
    </location>
</feature>
<sequence>MAASLFAMAMRIAVFAALLAIAEAVPQISYPLNSQFPPIARVSEPYIFQFASTTFKSDSGTLSYSLSDNPSWLSIDGKTGTLSGTPRLSDVGTTSFAVIAAGSAGAVANMKSALIVSKDDGPQVKANVSQALAAAGSLSGPTTISAKPSQDFEITFSSDTFDSDNKLSYFATLSDHTPLPAWVSFDTSSMRFAGTTPPTSTPQSFGILLIASDTPGYASATVQFTLAISNHELYFQPAFQTLNVTKGGNVHLTDLKSKLYLDQSPISDRDVQSPSADLPSWLKFDGNSFDISGTAPTELSSQDLTITAMDIYGDLAEYTVHLNVISELFAGTVGALNVTLGELFKLQLPRSILAKDDEVVTVDFAALTDHMHFNPITFIIFGTVPDDMSPQVVQCSLTATSKNGSLKESQSFNIKLLEGKDSTANNNSTLSGHGDTFDTTKTDTSGQRVGIIAGIIIASVGGAALLAVCIFCICRRRKQVKNYLKPKPACPRSPRKSEISRPTFIPIGWPDIEEEDLEKGTDHDDVFLERTPEHAPKLDIDLPHDRRGSLSATDSMGDADTRILDTFGESSWGYIRDDSAPSDRPHESMKIPVDLAKRSSHTSTNSFRKHKRRTTTVYRDQIHRSTGLPVNRRITGMVSTHISLHSKRVTRYPTCHGHGRHTYSPSRSNNNFGSLRRAMSSSSFSRRTSSLSTVPTACPQAPTTRSRRPTVTSPTEERHSIRVVPSSMRSSLADRRTLEDKRSSYIRKRASAQSPFFSAGYRASSSSYKSPPAFLSEKQRRSRNFLSPSRTNTIVKPDDDVEEGKEKEVPETPPEERTKPKFPGSLRKHRSTKDLANRDANIKTLPRPATTIATSSAGMGRRASTRKSLLVSELKASLNDLTGSEIYDNADLSESVYTDEEDDFEDYGRRTTVKPGQFTLPPLNLDSRRSVQREKRKSKRNSNSEKTNSREMKRTSEREPTPHYLAKEHGGKENMSSTYTLGKITPIPETKVISRAALSPVRPTSSNIARRSQAATIPRKSILRDTQTRPVSRAGSQAGSTQERHSRRSLHSRQQSRVSGTKRTPRGHSRSQSSAFPFFDPNITEADADSIGAAITTPTPASKKTRSSHVTRDFSGNLIYHGDETLGSSSMVFNPPPPSNRYTAVPLGVPARQSASLGLFPQGSSIAELNGERERNPLSVVGANADVERAETPGKGRKTWGEGLKSLVSRGSVWGWEKEKDDVKVFL</sequence>
<dbReference type="InterPro" id="IPR013783">
    <property type="entry name" value="Ig-like_fold"/>
</dbReference>
<feature type="compositionally biased region" description="Polar residues" evidence="1">
    <location>
        <begin position="1028"/>
        <end position="1041"/>
    </location>
</feature>
<feature type="compositionally biased region" description="Polar residues" evidence="1">
    <location>
        <begin position="1002"/>
        <end position="1015"/>
    </location>
</feature>
<gene>
    <name evidence="5" type="ORF">EKO04_008222</name>
</gene>
<organism evidence="5 6">
    <name type="scientific">Ascochyta lentis</name>
    <dbReference type="NCBI Taxonomy" id="205686"/>
    <lineage>
        <taxon>Eukaryota</taxon>
        <taxon>Fungi</taxon>
        <taxon>Dikarya</taxon>
        <taxon>Ascomycota</taxon>
        <taxon>Pezizomycotina</taxon>
        <taxon>Dothideomycetes</taxon>
        <taxon>Pleosporomycetidae</taxon>
        <taxon>Pleosporales</taxon>
        <taxon>Pleosporineae</taxon>
        <taxon>Didymellaceae</taxon>
        <taxon>Ascochyta</taxon>
    </lineage>
</organism>
<dbReference type="Gene3D" id="2.60.40.10">
    <property type="entry name" value="Immunoglobulins"/>
    <property type="match status" value="4"/>
</dbReference>
<feature type="compositionally biased region" description="Polar residues" evidence="1">
    <location>
        <begin position="663"/>
        <end position="673"/>
    </location>
</feature>
<dbReference type="AlphaFoldDB" id="A0A8H7IYG8"/>
<dbReference type="GO" id="GO:0016020">
    <property type="term" value="C:membrane"/>
    <property type="evidence" value="ECO:0007669"/>
    <property type="project" value="InterPro"/>
</dbReference>
<evidence type="ECO:0000256" key="3">
    <source>
        <dbReference type="SAM" id="SignalP"/>
    </source>
</evidence>
<evidence type="ECO:0000256" key="1">
    <source>
        <dbReference type="SAM" id="MobiDB-lite"/>
    </source>
</evidence>
<feature type="region of interest" description="Disordered" evidence="1">
    <location>
        <begin position="761"/>
        <end position="832"/>
    </location>
</feature>
<feature type="domain" description="Dystroglycan-type cadherin-like" evidence="4">
    <location>
        <begin position="27"/>
        <end position="122"/>
    </location>
</feature>
<feature type="compositionally biased region" description="Basic and acidic residues" evidence="1">
    <location>
        <begin position="804"/>
        <end position="819"/>
    </location>
</feature>
<dbReference type="SMART" id="SM00736">
    <property type="entry name" value="CADG"/>
    <property type="match status" value="3"/>
</dbReference>
<feature type="region of interest" description="Disordered" evidence="1">
    <location>
        <begin position="995"/>
        <end position="1082"/>
    </location>
</feature>
<feature type="region of interest" description="Disordered" evidence="1">
    <location>
        <begin position="655"/>
        <end position="744"/>
    </location>
</feature>
<evidence type="ECO:0000313" key="5">
    <source>
        <dbReference type="EMBL" id="KAF9693464.1"/>
    </source>
</evidence>
<feature type="domain" description="Dystroglycan-type cadherin-like" evidence="4">
    <location>
        <begin position="241"/>
        <end position="331"/>
    </location>
</feature>
<dbReference type="SUPFAM" id="SSF49313">
    <property type="entry name" value="Cadherin-like"/>
    <property type="match status" value="4"/>
</dbReference>
<evidence type="ECO:0000256" key="2">
    <source>
        <dbReference type="SAM" id="Phobius"/>
    </source>
</evidence>
<keyword evidence="2" id="KW-0812">Transmembrane</keyword>
<evidence type="ECO:0000313" key="6">
    <source>
        <dbReference type="Proteomes" id="UP000651452"/>
    </source>
</evidence>
<dbReference type="InterPro" id="IPR006644">
    <property type="entry name" value="Cadg"/>
</dbReference>
<proteinExistence type="predicted"/>
<feature type="domain" description="Dystroglycan-type cadherin-like" evidence="4">
    <location>
        <begin position="142"/>
        <end position="235"/>
    </location>
</feature>
<keyword evidence="2" id="KW-1133">Transmembrane helix</keyword>